<dbReference type="InterPro" id="IPR000436">
    <property type="entry name" value="Sushi_SCR_CCP_dom"/>
</dbReference>
<keyword evidence="3" id="KW-0732">Signal</keyword>
<organism evidence="5 6">
    <name type="scientific">Bonamia ostreae</name>
    <dbReference type="NCBI Taxonomy" id="126728"/>
    <lineage>
        <taxon>Eukaryota</taxon>
        <taxon>Sar</taxon>
        <taxon>Rhizaria</taxon>
        <taxon>Endomyxa</taxon>
        <taxon>Ascetosporea</taxon>
        <taxon>Haplosporida</taxon>
        <taxon>Bonamia</taxon>
    </lineage>
</organism>
<dbReference type="Pfam" id="PF13519">
    <property type="entry name" value="VWA_2"/>
    <property type="match status" value="1"/>
</dbReference>
<dbReference type="PROSITE" id="PS50923">
    <property type="entry name" value="SUSHI"/>
    <property type="match status" value="1"/>
</dbReference>
<evidence type="ECO:0000313" key="6">
    <source>
        <dbReference type="Proteomes" id="UP001439008"/>
    </source>
</evidence>
<sequence>MCLNIIFFALLWNKLDAKNPKSLFTLTTCADTSYSMDLMNMKDFLHDFVTEVYTQTANLEGKPYSALISFADKAEVVLQPTFDEDKFYDKLKSLDLKSSDKTYLESCLRKVKDITDKRFGKHLVVIVTDSKIADASASGNLIQTLREKGLIVYIPEDESEKQTSNTVIRNLNLGIQTINFQDTGNIYWVVQDLLQKVLEVKNVCIGKPAKVEFGNFPDDCITKGHDFKCPLTCIKNYMSVGTGKSACENDGNWTHNSFCVSQCNQPPMCITKCDYNPEIFRSNAHLCKNTPVGKPCSGYKCFEGYVPDKLLQCMSGGIFSDSSCVSGCSAPPKKSVENSDPHSVEHCSAQVGKICNFSCKPGYARTENFVCTVPPRGWSGTGKCSRCDKFPPTKFGVDPKSIKGCINKDIDYVCPYKCNEPLVTNGILKCDPVTGTWTTSWGCQHGCRSKPSLPENAEPGSVDKCVNALPKTKCDYTCKPDNVKNKIMLCLSLSQPKWDTGSKCVAGCPNQPPLVVNSVAVTVSACAGLEKNKECVYKCKDNFVRNKKKLVCDSPDWSKGSACIAGCSIPLPNFKNLDISSGKACAGTPNNGFCDYMCVAGSIPNGRAQCAMSKWNVPMTGCIPGCTAAPSKFFGVDPASLTKANSCFNGNIGAICNFACLTNYKKSGSISCGRTQPNVPTWIISNAKCDFTGCKDRPPARQWKYKKDCTLIPIGGHCPYDCPSPLHQFGHNTCASKDGWKLAGVCDFACTKQPNVKNADPKSLEHCGFIQNGLYCATSCKSGYHRYGTDPVCVKTEWDSSHTFCVDNEPRKDGFIYGFLGVAAVSVLTGVSAYGVSAKYLDIPENEDLDIDEFPELDEGTEVKANETEIYIAGDYESN</sequence>
<accession>A0ABV2AFS7</accession>
<evidence type="ECO:0000256" key="1">
    <source>
        <dbReference type="ARBA" id="ARBA00023157"/>
    </source>
</evidence>
<keyword evidence="2" id="KW-0472">Membrane</keyword>
<keyword evidence="6" id="KW-1185">Reference proteome</keyword>
<keyword evidence="1" id="KW-1015">Disulfide bond</keyword>
<evidence type="ECO:0000256" key="2">
    <source>
        <dbReference type="SAM" id="Phobius"/>
    </source>
</evidence>
<keyword evidence="2" id="KW-1133">Transmembrane helix</keyword>
<reference evidence="5 6" key="1">
    <citation type="journal article" date="2024" name="BMC Biol.">
        <title>Comparative genomics of Ascetosporea gives new insight into the evolutionary basis for animal parasitism in Rhizaria.</title>
        <authorList>
            <person name="Hiltunen Thoren M."/>
            <person name="Onut-Brannstrom I."/>
            <person name="Alfjorden A."/>
            <person name="Peckova H."/>
            <person name="Swords F."/>
            <person name="Hooper C."/>
            <person name="Holzer A.S."/>
            <person name="Bass D."/>
            <person name="Burki F."/>
        </authorList>
    </citation>
    <scope>NUCLEOTIDE SEQUENCE [LARGE SCALE GENOMIC DNA]</scope>
    <source>
        <strain evidence="5">20-A016</strain>
    </source>
</reference>
<dbReference type="SMART" id="SM00032">
    <property type="entry name" value="CCP"/>
    <property type="match status" value="5"/>
</dbReference>
<dbReference type="Gene3D" id="3.40.50.410">
    <property type="entry name" value="von Willebrand factor, type A domain"/>
    <property type="match status" value="1"/>
</dbReference>
<feature type="transmembrane region" description="Helical" evidence="2">
    <location>
        <begin position="815"/>
        <end position="836"/>
    </location>
</feature>
<comment type="caution">
    <text evidence="5">The sequence shown here is derived from an EMBL/GenBank/DDBJ whole genome shotgun (WGS) entry which is preliminary data.</text>
</comment>
<protein>
    <recommendedName>
        <fullName evidence="4">Sushi domain-containing protein</fullName>
    </recommendedName>
</protein>
<feature type="chain" id="PRO_5046749992" description="Sushi domain-containing protein" evidence="3">
    <location>
        <begin position="18"/>
        <end position="879"/>
    </location>
</feature>
<feature type="signal peptide" evidence="3">
    <location>
        <begin position="1"/>
        <end position="17"/>
    </location>
</feature>
<keyword evidence="2" id="KW-0812">Transmembrane</keyword>
<evidence type="ECO:0000256" key="3">
    <source>
        <dbReference type="SAM" id="SignalP"/>
    </source>
</evidence>
<dbReference type="InterPro" id="IPR036465">
    <property type="entry name" value="vWFA_dom_sf"/>
</dbReference>
<dbReference type="CDD" id="cd00198">
    <property type="entry name" value="vWFA"/>
    <property type="match status" value="1"/>
</dbReference>
<dbReference type="InterPro" id="IPR002035">
    <property type="entry name" value="VWF_A"/>
</dbReference>
<gene>
    <name evidence="5" type="ORF">MHBO_000470</name>
</gene>
<dbReference type="EMBL" id="JBDODL010000074">
    <property type="protein sequence ID" value="MES1918505.1"/>
    <property type="molecule type" value="Genomic_DNA"/>
</dbReference>
<evidence type="ECO:0000313" key="5">
    <source>
        <dbReference type="EMBL" id="MES1918505.1"/>
    </source>
</evidence>
<feature type="domain" description="Sushi" evidence="4">
    <location>
        <begin position="326"/>
        <end position="389"/>
    </location>
</feature>
<dbReference type="Proteomes" id="UP001439008">
    <property type="component" value="Unassembled WGS sequence"/>
</dbReference>
<dbReference type="SUPFAM" id="SSF53300">
    <property type="entry name" value="vWA-like"/>
    <property type="match status" value="1"/>
</dbReference>
<name>A0ABV2AFS7_9EUKA</name>
<evidence type="ECO:0000259" key="4">
    <source>
        <dbReference type="PROSITE" id="PS50923"/>
    </source>
</evidence>
<proteinExistence type="predicted"/>